<gene>
    <name evidence="10" type="primary">ftsY</name>
    <name evidence="11" type="ORF">C4900_01690</name>
</gene>
<dbReference type="RefSeq" id="WP_065971495.1">
    <property type="nucleotide sequence ID" value="NZ_CP080624.1"/>
</dbReference>
<dbReference type="InterPro" id="IPR027417">
    <property type="entry name" value="P-loop_NTPase"/>
</dbReference>
<dbReference type="FunFam" id="3.40.50.300:FF:000053">
    <property type="entry name" value="Signal recognition particle receptor FtsY"/>
    <property type="match status" value="1"/>
</dbReference>
<dbReference type="GO" id="GO:0006614">
    <property type="term" value="P:SRP-dependent cotranslational protein targeting to membrane"/>
    <property type="evidence" value="ECO:0007669"/>
    <property type="project" value="InterPro"/>
</dbReference>
<keyword evidence="2 10" id="KW-0963">Cytoplasm</keyword>
<dbReference type="Gene3D" id="1.20.120.140">
    <property type="entry name" value="Signal recognition particle SRP54, nucleotide-binding domain"/>
    <property type="match status" value="1"/>
</dbReference>
<evidence type="ECO:0000313" key="12">
    <source>
        <dbReference type="Proteomes" id="UP000253250"/>
    </source>
</evidence>
<dbReference type="GO" id="GO:0005047">
    <property type="term" value="F:signal recognition particle binding"/>
    <property type="evidence" value="ECO:0007669"/>
    <property type="project" value="TreeGrafter"/>
</dbReference>
<feature type="binding site" evidence="10">
    <location>
        <begin position="268"/>
        <end position="271"/>
    </location>
    <ligand>
        <name>GTP</name>
        <dbReference type="ChEBI" id="CHEBI:37565"/>
    </ligand>
</feature>
<dbReference type="InterPro" id="IPR036225">
    <property type="entry name" value="SRP/SRP_N"/>
</dbReference>
<evidence type="ECO:0000256" key="1">
    <source>
        <dbReference type="ARBA" id="ARBA00022475"/>
    </source>
</evidence>
<dbReference type="InterPro" id="IPR004390">
    <property type="entry name" value="SR_rcpt_FtsY"/>
</dbReference>
<evidence type="ECO:0000256" key="2">
    <source>
        <dbReference type="ARBA" id="ARBA00022490"/>
    </source>
</evidence>
<dbReference type="PANTHER" id="PTHR43134">
    <property type="entry name" value="SIGNAL RECOGNITION PARTICLE RECEPTOR SUBUNIT ALPHA"/>
    <property type="match status" value="1"/>
</dbReference>
<evidence type="ECO:0000256" key="5">
    <source>
        <dbReference type="ARBA" id="ARBA00023134"/>
    </source>
</evidence>
<reference evidence="11 12" key="1">
    <citation type="submission" date="2018-02" db="EMBL/GenBank/DDBJ databases">
        <title>Insights into the biology of acidophilic members of the Acidiferrobacteraceae family derived from comparative genomic analyses.</title>
        <authorList>
            <person name="Issotta F."/>
            <person name="Thyssen C."/>
            <person name="Mena C."/>
            <person name="Moya A."/>
            <person name="Bellenberg S."/>
            <person name="Sproer C."/>
            <person name="Covarrubias P.C."/>
            <person name="Sand W."/>
            <person name="Quatrini R."/>
            <person name="Vera M."/>
        </authorList>
    </citation>
    <scope>NUCLEOTIDE SEQUENCE [LARGE SCALE GENOMIC DNA]</scope>
    <source>
        <strain evidence="12">m-1</strain>
    </source>
</reference>
<feature type="binding site" evidence="10">
    <location>
        <begin position="204"/>
        <end position="208"/>
    </location>
    <ligand>
        <name>GTP</name>
        <dbReference type="ChEBI" id="CHEBI:37565"/>
    </ligand>
</feature>
<evidence type="ECO:0000256" key="10">
    <source>
        <dbReference type="HAMAP-Rule" id="MF_00920"/>
    </source>
</evidence>
<keyword evidence="7 10" id="KW-0675">Receptor</keyword>
<comment type="subunit">
    <text evidence="10">Part of the signal recognition particle protein translocation system, which is composed of SRP and FtsY. SRP is a ribonucleoprotein composed of Ffh and a 4.5S RNA molecule.</text>
</comment>
<keyword evidence="3 10" id="KW-0547">Nucleotide-binding</keyword>
<dbReference type="InterPro" id="IPR003593">
    <property type="entry name" value="AAA+_ATPase"/>
</dbReference>
<dbReference type="EMBL" id="PSYR01000001">
    <property type="protein sequence ID" value="RCN58534.1"/>
    <property type="molecule type" value="Genomic_DNA"/>
</dbReference>
<keyword evidence="12" id="KW-1185">Reference proteome</keyword>
<keyword evidence="4 10" id="KW-0378">Hydrolase</keyword>
<feature type="binding site" evidence="10">
    <location>
        <begin position="122"/>
        <end position="129"/>
    </location>
    <ligand>
        <name>GTP</name>
        <dbReference type="ChEBI" id="CHEBI:37565"/>
    </ligand>
</feature>
<evidence type="ECO:0000256" key="7">
    <source>
        <dbReference type="ARBA" id="ARBA00023170"/>
    </source>
</evidence>
<organism evidence="11 12">
    <name type="scientific">Acidiferrobacter thiooxydans</name>
    <dbReference type="NCBI Taxonomy" id="163359"/>
    <lineage>
        <taxon>Bacteria</taxon>
        <taxon>Pseudomonadati</taxon>
        <taxon>Pseudomonadota</taxon>
        <taxon>Gammaproteobacteria</taxon>
        <taxon>Acidiferrobacterales</taxon>
        <taxon>Acidiferrobacteraceae</taxon>
        <taxon>Acidiferrobacter</taxon>
    </lineage>
</organism>
<dbReference type="GO" id="GO:0005525">
    <property type="term" value="F:GTP binding"/>
    <property type="evidence" value="ECO:0007669"/>
    <property type="project" value="UniProtKB-UniRule"/>
</dbReference>
<keyword evidence="1 10" id="KW-1003">Cell membrane</keyword>
<dbReference type="OrthoDB" id="9804720at2"/>
<dbReference type="SUPFAM" id="SSF47364">
    <property type="entry name" value="Domain of the SRP/SRP receptor G-proteins"/>
    <property type="match status" value="1"/>
</dbReference>
<dbReference type="SMART" id="SM00962">
    <property type="entry name" value="SRP54"/>
    <property type="match status" value="1"/>
</dbReference>
<dbReference type="InterPro" id="IPR013822">
    <property type="entry name" value="Signal_recog_particl_SRP54_hlx"/>
</dbReference>
<keyword evidence="6 10" id="KW-0472">Membrane</keyword>
<proteinExistence type="inferred from homology"/>
<dbReference type="STRING" id="163359.A9R16_15325"/>
<sequence length="324" mass="34488">MALFRKTTGDKSEKPGVFARLGERLAATRRALSGNVSSLLGRKRTLDAALLEDLETALITADLGVDTASAVMADITRRVSRKELGDTEAVYAALRTILYEIVAPCEQPWPITHQPEIVLMIGVNGAGKTTTIGKLAVRLRAEGRSVLLAAGDTFRAAAIEQLGEWARRAEVAMISQPRGADAAAVAHDALQAARARAVDVLLIDSAGRLHTQTGLMDELAKIKRTLARLDARAPHQVLLILDGGIGQNALAQVEQFHKAVGVTGLCITKLDGTAKGGVVFALAKRFALPIYFVGVGESADDLRPFDARSFVDAVLPAELVDDRA</sequence>
<dbReference type="Pfam" id="PF02881">
    <property type="entry name" value="SRP54_N"/>
    <property type="match status" value="1"/>
</dbReference>
<dbReference type="AlphaFoldDB" id="A0A1C2FZM1"/>
<dbReference type="GO" id="GO:0005886">
    <property type="term" value="C:plasma membrane"/>
    <property type="evidence" value="ECO:0007669"/>
    <property type="project" value="UniProtKB-SubCell"/>
</dbReference>
<dbReference type="PANTHER" id="PTHR43134:SF1">
    <property type="entry name" value="SIGNAL RECOGNITION PARTICLE RECEPTOR SUBUNIT ALPHA"/>
    <property type="match status" value="1"/>
</dbReference>
<evidence type="ECO:0000256" key="9">
    <source>
        <dbReference type="ARBA" id="ARBA00053570"/>
    </source>
</evidence>
<dbReference type="NCBIfam" id="TIGR00064">
    <property type="entry name" value="ftsY"/>
    <property type="match status" value="1"/>
</dbReference>
<dbReference type="PROSITE" id="PS00300">
    <property type="entry name" value="SRP54"/>
    <property type="match status" value="1"/>
</dbReference>
<accession>A0A1C2FZM1</accession>
<comment type="function">
    <text evidence="9 10">Involved in targeting and insertion of nascent membrane proteins into the cytoplasmic membrane. Acts as a receptor for the complex formed by the signal recognition particle (SRP) and the ribosome-nascent chain (RNC). Interaction with SRP-RNC leads to the transfer of the RNC complex to the Sec translocase for insertion into the membrane, the hydrolysis of GTP by both Ffh and FtsY, and the dissociation of the SRP-FtsY complex into the individual components.</text>
</comment>
<evidence type="ECO:0000256" key="4">
    <source>
        <dbReference type="ARBA" id="ARBA00022801"/>
    </source>
</evidence>
<dbReference type="GO" id="GO:0005737">
    <property type="term" value="C:cytoplasm"/>
    <property type="evidence" value="ECO:0007669"/>
    <property type="project" value="UniProtKB-SubCell"/>
</dbReference>
<dbReference type="Pfam" id="PF00448">
    <property type="entry name" value="SRP54"/>
    <property type="match status" value="1"/>
</dbReference>
<dbReference type="HAMAP" id="MF_00920">
    <property type="entry name" value="FtsY"/>
    <property type="match status" value="1"/>
</dbReference>
<comment type="catalytic activity">
    <reaction evidence="8 10">
        <text>GTP + H2O = GDP + phosphate + H(+)</text>
        <dbReference type="Rhea" id="RHEA:19669"/>
        <dbReference type="ChEBI" id="CHEBI:15377"/>
        <dbReference type="ChEBI" id="CHEBI:15378"/>
        <dbReference type="ChEBI" id="CHEBI:37565"/>
        <dbReference type="ChEBI" id="CHEBI:43474"/>
        <dbReference type="ChEBI" id="CHEBI:58189"/>
        <dbReference type="EC" id="3.6.5.4"/>
    </reaction>
</comment>
<comment type="similarity">
    <text evidence="10">Belongs to the GTP-binding SRP family. FtsY subfamily.</text>
</comment>
<dbReference type="Proteomes" id="UP000253250">
    <property type="component" value="Unassembled WGS sequence"/>
</dbReference>
<dbReference type="SMART" id="SM00963">
    <property type="entry name" value="SRP54_N"/>
    <property type="match status" value="1"/>
</dbReference>
<dbReference type="GO" id="GO:0003924">
    <property type="term" value="F:GTPase activity"/>
    <property type="evidence" value="ECO:0007669"/>
    <property type="project" value="UniProtKB-UniRule"/>
</dbReference>
<comment type="subcellular location">
    <subcellularLocation>
        <location evidence="10">Cell membrane</location>
        <topology evidence="10">Peripheral membrane protein</topology>
        <orientation evidence="10">Cytoplasmic side</orientation>
    </subcellularLocation>
    <subcellularLocation>
        <location evidence="10">Cytoplasm</location>
    </subcellularLocation>
</comment>
<evidence type="ECO:0000256" key="8">
    <source>
        <dbReference type="ARBA" id="ARBA00048027"/>
    </source>
</evidence>
<dbReference type="InterPro" id="IPR000897">
    <property type="entry name" value="SRP54_GTPase_dom"/>
</dbReference>
<evidence type="ECO:0000313" key="11">
    <source>
        <dbReference type="EMBL" id="RCN58534.1"/>
    </source>
</evidence>
<dbReference type="EC" id="3.6.5.4" evidence="10"/>
<name>A0A1C2FZM1_9GAMM</name>
<dbReference type="InterPro" id="IPR042101">
    <property type="entry name" value="SRP54_N_sf"/>
</dbReference>
<evidence type="ECO:0000256" key="3">
    <source>
        <dbReference type="ARBA" id="ARBA00022741"/>
    </source>
</evidence>
<evidence type="ECO:0000256" key="6">
    <source>
        <dbReference type="ARBA" id="ARBA00023136"/>
    </source>
</evidence>
<dbReference type="SUPFAM" id="SSF52540">
    <property type="entry name" value="P-loop containing nucleoside triphosphate hydrolases"/>
    <property type="match status" value="1"/>
</dbReference>
<dbReference type="Gene3D" id="3.40.50.300">
    <property type="entry name" value="P-loop containing nucleotide triphosphate hydrolases"/>
    <property type="match status" value="1"/>
</dbReference>
<dbReference type="SMART" id="SM00382">
    <property type="entry name" value="AAA"/>
    <property type="match status" value="1"/>
</dbReference>
<keyword evidence="5 10" id="KW-0342">GTP-binding</keyword>
<dbReference type="FunFam" id="1.20.120.140:FF:000002">
    <property type="entry name" value="Signal recognition particle receptor FtsY"/>
    <property type="match status" value="1"/>
</dbReference>
<protein>
    <recommendedName>
        <fullName evidence="10">Signal recognition particle receptor FtsY</fullName>
        <shortName evidence="10">SRP receptor</shortName>
        <ecNumber evidence="10">3.6.5.4</ecNumber>
    </recommendedName>
</protein>
<comment type="caution">
    <text evidence="11">The sequence shown here is derived from an EMBL/GenBank/DDBJ whole genome shotgun (WGS) entry which is preliminary data.</text>
</comment>